<dbReference type="KEGG" id="pno:SNOG_08230"/>
<evidence type="ECO:0000313" key="2">
    <source>
        <dbReference type="Proteomes" id="UP000001055"/>
    </source>
</evidence>
<dbReference type="GeneID" id="5975450"/>
<organism evidence="1 2">
    <name type="scientific">Phaeosphaeria nodorum (strain SN15 / ATCC MYA-4574 / FGSC 10173)</name>
    <name type="common">Glume blotch fungus</name>
    <name type="synonym">Parastagonospora nodorum</name>
    <dbReference type="NCBI Taxonomy" id="321614"/>
    <lineage>
        <taxon>Eukaryota</taxon>
        <taxon>Fungi</taxon>
        <taxon>Dikarya</taxon>
        <taxon>Ascomycota</taxon>
        <taxon>Pezizomycotina</taxon>
        <taxon>Dothideomycetes</taxon>
        <taxon>Pleosporomycetidae</taxon>
        <taxon>Pleosporales</taxon>
        <taxon>Pleosporineae</taxon>
        <taxon>Phaeosphaeriaceae</taxon>
        <taxon>Parastagonospora</taxon>
    </lineage>
</organism>
<sequence>MWSKVVGIVSGVMATDFTNVTRTLLTCPRHDSQACSAPYRDLLNQMVVENHATLTSDTPGLKIGVPTAQETGIFAYKGPMSCGT</sequence>
<gene>
    <name evidence="1" type="ORF">SNOG_08230</name>
</gene>
<reference evidence="2" key="1">
    <citation type="journal article" date="2007" name="Plant Cell">
        <title>Dothideomycete-plant interactions illuminated by genome sequencing and EST analysis of the wheat pathogen Stagonospora nodorum.</title>
        <authorList>
            <person name="Hane J.K."/>
            <person name="Lowe R.G."/>
            <person name="Solomon P.S."/>
            <person name="Tan K.C."/>
            <person name="Schoch C.L."/>
            <person name="Spatafora J.W."/>
            <person name="Crous P.W."/>
            <person name="Kodira C."/>
            <person name="Birren B.W."/>
            <person name="Galagan J.E."/>
            <person name="Torriani S.F."/>
            <person name="McDonald B.A."/>
            <person name="Oliver R.P."/>
        </authorList>
    </citation>
    <scope>NUCLEOTIDE SEQUENCE [LARGE SCALE GENOMIC DNA]</scope>
    <source>
        <strain evidence="2">SN15 / ATCC MYA-4574 / FGSC 10173</strain>
    </source>
</reference>
<dbReference type="EMBL" id="CH445336">
    <property type="protein sequence ID" value="EAT84506.1"/>
    <property type="molecule type" value="Genomic_DNA"/>
</dbReference>
<dbReference type="Proteomes" id="UP000001055">
    <property type="component" value="Unassembled WGS sequence"/>
</dbReference>
<dbReference type="AlphaFoldDB" id="Q0UJ34"/>
<accession>Q0UJ34</accession>
<dbReference type="RefSeq" id="XP_001798552.1">
    <property type="nucleotide sequence ID" value="XM_001798500.1"/>
</dbReference>
<proteinExistence type="predicted"/>
<dbReference type="InParanoid" id="Q0UJ34"/>
<dbReference type="HOGENOM" id="CLU_2528220_0_0_1"/>
<name>Q0UJ34_PHANO</name>
<evidence type="ECO:0000313" key="1">
    <source>
        <dbReference type="EMBL" id="EAT84506.1"/>
    </source>
</evidence>
<protein>
    <submittedName>
        <fullName evidence="1">Uncharacterized protein</fullName>
    </submittedName>
</protein>